<dbReference type="OrthoDB" id="2200242at2"/>
<dbReference type="AlphaFoldDB" id="A0A221MCE3"/>
<protein>
    <submittedName>
        <fullName evidence="1">Uncharacterized protein</fullName>
    </submittedName>
</protein>
<dbReference type="Proteomes" id="UP000204391">
    <property type="component" value="Chromosome"/>
</dbReference>
<dbReference type="KEGG" id="vne:CFK40_09895"/>
<gene>
    <name evidence="1" type="ORF">CFK40_09895</name>
</gene>
<reference evidence="1 2" key="1">
    <citation type="journal article" date="2003" name="Int. J. Syst. Evol. Microbiol.">
        <title>Virgibacillus carmonensis sp. nov., Virgibacillus necropolis sp. nov. and Virgibacillus picturae sp. nov., three novel species isolated from deteriorated mural paintings, transfer of the species of the genus salibacillus to Virgibacillus, as Virgibacillus marismortui comb. nov. and Virgibacillus salexigens comb. nov., and emended description of the genus Virgibacillus.</title>
        <authorList>
            <person name="Heyrman J."/>
            <person name="Logan N.A."/>
            <person name="Busse H.J."/>
            <person name="Balcaen A."/>
            <person name="Lebbe L."/>
            <person name="Rodriguez-Diaz M."/>
            <person name="Swings J."/>
            <person name="De Vos P."/>
        </authorList>
    </citation>
    <scope>NUCLEOTIDE SEQUENCE [LARGE SCALE GENOMIC DNA]</scope>
    <source>
        <strain evidence="1 2">LMG 19488</strain>
    </source>
</reference>
<accession>A0A221MCE3</accession>
<organism evidence="1 2">
    <name type="scientific">Virgibacillus necropolis</name>
    <dbReference type="NCBI Taxonomy" id="163877"/>
    <lineage>
        <taxon>Bacteria</taxon>
        <taxon>Bacillati</taxon>
        <taxon>Bacillota</taxon>
        <taxon>Bacilli</taxon>
        <taxon>Bacillales</taxon>
        <taxon>Bacillaceae</taxon>
        <taxon>Virgibacillus</taxon>
    </lineage>
</organism>
<dbReference type="RefSeq" id="WP_089532151.1">
    <property type="nucleotide sequence ID" value="NZ_CP022437.1"/>
</dbReference>
<evidence type="ECO:0000313" key="1">
    <source>
        <dbReference type="EMBL" id="ASN05301.1"/>
    </source>
</evidence>
<keyword evidence="2" id="KW-1185">Reference proteome</keyword>
<name>A0A221MCE3_9BACI</name>
<evidence type="ECO:0000313" key="2">
    <source>
        <dbReference type="Proteomes" id="UP000204391"/>
    </source>
</evidence>
<sequence length="163" mass="18294">MTTEIKGGDFDYNEIDATMADFLRKKETNIREIIGKAYTDLGRELKEAQDELAGSNQYDGVFLRWLAYMKYPQRTAYELINRYEELLRIPQEQVDTFEALPVSLSKTVSAKSAESTPAKAQVKSEVLAGEIATGKAYKDRIAELEGKASQAEKAHTPDCVSLF</sequence>
<proteinExistence type="predicted"/>
<dbReference type="EMBL" id="CP022437">
    <property type="protein sequence ID" value="ASN05301.1"/>
    <property type="molecule type" value="Genomic_DNA"/>
</dbReference>